<organism evidence="1 2">
    <name type="scientific">Bathymodiolus azoricus thioautotrophic gill symbiont</name>
    <dbReference type="NCBI Taxonomy" id="235205"/>
    <lineage>
        <taxon>Bacteria</taxon>
        <taxon>Pseudomonadati</taxon>
        <taxon>Pseudomonadota</taxon>
        <taxon>Gammaproteobacteria</taxon>
        <taxon>sulfur-oxidizing symbionts</taxon>
    </lineage>
</organism>
<sequence>MLSCLLSKLTSLINQGEFIPSAWVNRSCIFNRPFECVVECYFNGVTHSGFERTQKDSFSHWVYYTCSEDG</sequence>
<dbReference type="EMBL" id="CDSC02000511">
    <property type="protein sequence ID" value="SEI05661.1"/>
    <property type="molecule type" value="Genomic_DNA"/>
</dbReference>
<protein>
    <submittedName>
        <fullName evidence="1">Uncharacterized protein</fullName>
    </submittedName>
</protein>
<reference evidence="2" key="1">
    <citation type="submission" date="2016-06" db="EMBL/GenBank/DDBJ databases">
        <authorList>
            <person name="Petersen J."/>
            <person name="Sayavedra L."/>
        </authorList>
    </citation>
    <scope>NUCLEOTIDE SEQUENCE [LARGE SCALE GENOMIC DNA]</scope>
    <source>
        <strain evidence="2">BazSymA</strain>
    </source>
</reference>
<proteinExistence type="predicted"/>
<dbReference type="Proteomes" id="UP000198988">
    <property type="component" value="Unassembled WGS sequence"/>
</dbReference>
<evidence type="ECO:0000313" key="2">
    <source>
        <dbReference type="Proteomes" id="UP000198988"/>
    </source>
</evidence>
<gene>
    <name evidence="1" type="ORF">BAZSYMA_ACONTIG16861_0</name>
</gene>
<accession>A0A1H6N4W4</accession>
<dbReference type="AlphaFoldDB" id="A0A1H6N4W4"/>
<name>A0A1H6N4W4_9GAMM</name>
<evidence type="ECO:0000313" key="1">
    <source>
        <dbReference type="EMBL" id="SEI05661.1"/>
    </source>
</evidence>